<proteinExistence type="predicted"/>
<dbReference type="Pfam" id="PF06898">
    <property type="entry name" value="YqfD"/>
    <property type="match status" value="1"/>
</dbReference>
<gene>
    <name evidence="2" type="ORF">ACFOZY_11695</name>
</gene>
<evidence type="ECO:0000313" key="2">
    <source>
        <dbReference type="EMBL" id="MFC4411081.1"/>
    </source>
</evidence>
<evidence type="ECO:0000256" key="1">
    <source>
        <dbReference type="SAM" id="Phobius"/>
    </source>
</evidence>
<dbReference type="Proteomes" id="UP001595817">
    <property type="component" value="Unassembled WGS sequence"/>
</dbReference>
<reference evidence="3" key="1">
    <citation type="journal article" date="2019" name="Int. J. Syst. Evol. Microbiol.">
        <title>The Global Catalogue of Microorganisms (GCM) 10K type strain sequencing project: providing services to taxonomists for standard genome sequencing and annotation.</title>
        <authorList>
            <consortium name="The Broad Institute Genomics Platform"/>
            <consortium name="The Broad Institute Genome Sequencing Center for Infectious Disease"/>
            <person name="Wu L."/>
            <person name="Ma J."/>
        </authorList>
    </citation>
    <scope>NUCLEOTIDE SEQUENCE [LARGE SCALE GENOMIC DNA]</scope>
    <source>
        <strain evidence="3">CCUG 59778</strain>
    </source>
</reference>
<keyword evidence="3" id="KW-1185">Reference proteome</keyword>
<dbReference type="EMBL" id="JBHSEC010000019">
    <property type="protein sequence ID" value="MFC4411081.1"/>
    <property type="molecule type" value="Genomic_DNA"/>
</dbReference>
<keyword evidence="1" id="KW-1133">Transmembrane helix</keyword>
<keyword evidence="1" id="KW-0472">Membrane</keyword>
<sequence length="375" mass="42309">MKKWQSFGEKVTVLVKDKRANLILSSLKAEKVFVTNSKVTEEGLLFKTTFRDLNKVRKIRKKYNVKMEIFPRSLDRIFRWNSYTFAGVGIWILIPYICSFFLWSVAVEADTPEREEQIQTILNKSGIKTLRLIKSLPDEALIRQQVMKNDAELSWVNISRSGTKYTLTPLPAPIHTINDGKKIAPAHLIAAKSGIITHVSIASGERVVMKDSTVRKGDLLVSAFIKQGEEIKVVGADGSVFADYWLETDFTVPKTVKMESPDERVLHVEVPFVKSGKSVQSYWKEIDLPGPLDRIARAGLVQPTSEITLTLEEESLEKLLIPLLREKLLTGLSEGAIIKEEKILHVASDNDTLKGKILFLINENIAKRQPIQGEE</sequence>
<feature type="transmembrane region" description="Helical" evidence="1">
    <location>
        <begin position="82"/>
        <end position="103"/>
    </location>
</feature>
<dbReference type="InterPro" id="IPR010690">
    <property type="entry name" value="YqfD"/>
</dbReference>
<accession>A0ABV8X6B8</accession>
<comment type="caution">
    <text evidence="2">The sequence shown here is derived from an EMBL/GenBank/DDBJ whole genome shotgun (WGS) entry which is preliminary data.</text>
</comment>
<organism evidence="2 3">
    <name type="scientific">Chungangia koreensis</name>
    <dbReference type="NCBI Taxonomy" id="752657"/>
    <lineage>
        <taxon>Bacteria</taxon>
        <taxon>Bacillati</taxon>
        <taxon>Bacillota</taxon>
        <taxon>Bacilli</taxon>
        <taxon>Lactobacillales</taxon>
        <taxon>Chungangia</taxon>
    </lineage>
</organism>
<keyword evidence="1" id="KW-0812">Transmembrane</keyword>
<name>A0ABV8X6B8_9LACT</name>
<protein>
    <submittedName>
        <fullName evidence="2">Sporulation protein YqfD</fullName>
    </submittedName>
</protein>
<dbReference type="RefSeq" id="WP_378155627.1">
    <property type="nucleotide sequence ID" value="NZ_JBHSEC010000019.1"/>
</dbReference>
<evidence type="ECO:0000313" key="3">
    <source>
        <dbReference type="Proteomes" id="UP001595817"/>
    </source>
</evidence>